<dbReference type="EMBL" id="QPFP01000026">
    <property type="protein sequence ID" value="TEB29723.1"/>
    <property type="molecule type" value="Genomic_DNA"/>
</dbReference>
<organism evidence="3 4">
    <name type="scientific">Coprinellus micaceus</name>
    <name type="common">Glistening ink-cap mushroom</name>
    <name type="synonym">Coprinus micaceus</name>
    <dbReference type="NCBI Taxonomy" id="71717"/>
    <lineage>
        <taxon>Eukaryota</taxon>
        <taxon>Fungi</taxon>
        <taxon>Dikarya</taxon>
        <taxon>Basidiomycota</taxon>
        <taxon>Agaricomycotina</taxon>
        <taxon>Agaricomycetes</taxon>
        <taxon>Agaricomycetidae</taxon>
        <taxon>Agaricales</taxon>
        <taxon>Agaricineae</taxon>
        <taxon>Psathyrellaceae</taxon>
        <taxon>Coprinellus</taxon>
    </lineage>
</organism>
<dbReference type="InterPro" id="IPR006598">
    <property type="entry name" value="CAP10"/>
</dbReference>
<dbReference type="InterPro" id="IPR051091">
    <property type="entry name" value="O-Glucosyltr/Glycosyltrsf_90"/>
</dbReference>
<keyword evidence="1" id="KW-1133">Transmembrane helix</keyword>
<reference evidence="3 4" key="1">
    <citation type="journal article" date="2019" name="Nat. Ecol. Evol.">
        <title>Megaphylogeny resolves global patterns of mushroom evolution.</title>
        <authorList>
            <person name="Varga T."/>
            <person name="Krizsan K."/>
            <person name="Foldi C."/>
            <person name="Dima B."/>
            <person name="Sanchez-Garcia M."/>
            <person name="Sanchez-Ramirez S."/>
            <person name="Szollosi G.J."/>
            <person name="Szarkandi J.G."/>
            <person name="Papp V."/>
            <person name="Albert L."/>
            <person name="Andreopoulos W."/>
            <person name="Angelini C."/>
            <person name="Antonin V."/>
            <person name="Barry K.W."/>
            <person name="Bougher N.L."/>
            <person name="Buchanan P."/>
            <person name="Buyck B."/>
            <person name="Bense V."/>
            <person name="Catcheside P."/>
            <person name="Chovatia M."/>
            <person name="Cooper J."/>
            <person name="Damon W."/>
            <person name="Desjardin D."/>
            <person name="Finy P."/>
            <person name="Geml J."/>
            <person name="Haridas S."/>
            <person name="Hughes K."/>
            <person name="Justo A."/>
            <person name="Karasinski D."/>
            <person name="Kautmanova I."/>
            <person name="Kiss B."/>
            <person name="Kocsube S."/>
            <person name="Kotiranta H."/>
            <person name="LaButti K.M."/>
            <person name="Lechner B.E."/>
            <person name="Liimatainen K."/>
            <person name="Lipzen A."/>
            <person name="Lukacs Z."/>
            <person name="Mihaltcheva S."/>
            <person name="Morgado L.N."/>
            <person name="Niskanen T."/>
            <person name="Noordeloos M.E."/>
            <person name="Ohm R.A."/>
            <person name="Ortiz-Santana B."/>
            <person name="Ovrebo C."/>
            <person name="Racz N."/>
            <person name="Riley R."/>
            <person name="Savchenko A."/>
            <person name="Shiryaev A."/>
            <person name="Soop K."/>
            <person name="Spirin V."/>
            <person name="Szebenyi C."/>
            <person name="Tomsovsky M."/>
            <person name="Tulloss R.E."/>
            <person name="Uehling J."/>
            <person name="Grigoriev I.V."/>
            <person name="Vagvolgyi C."/>
            <person name="Papp T."/>
            <person name="Martin F.M."/>
            <person name="Miettinen O."/>
            <person name="Hibbett D.S."/>
            <person name="Nagy L.G."/>
        </authorList>
    </citation>
    <scope>NUCLEOTIDE SEQUENCE [LARGE SCALE GENOMIC DNA]</scope>
    <source>
        <strain evidence="3 4">FP101781</strain>
    </source>
</reference>
<proteinExistence type="predicted"/>
<dbReference type="PANTHER" id="PTHR12203:SF118">
    <property type="entry name" value="BETA-1,2-XYLOSYLTRANSFERASE 1"/>
    <property type="match status" value="1"/>
</dbReference>
<dbReference type="Pfam" id="PF05686">
    <property type="entry name" value="Glyco_transf_90"/>
    <property type="match status" value="1"/>
</dbReference>
<evidence type="ECO:0000256" key="1">
    <source>
        <dbReference type="SAM" id="Phobius"/>
    </source>
</evidence>
<feature type="transmembrane region" description="Helical" evidence="1">
    <location>
        <begin position="12"/>
        <end position="31"/>
    </location>
</feature>
<accession>A0A4Y7T6C3</accession>
<keyword evidence="4" id="KW-1185">Reference proteome</keyword>
<dbReference type="AlphaFoldDB" id="A0A4Y7T6C3"/>
<sequence length="634" mass="73088">MKPASSRRITRIVLPFCALFLIFYLLPFPSVHGPADHDSEEAYHDPRPAKQPTRDDMHALPVIQEPPQPLKKVVEPPEKVAQEAPKPKPPSPLAKHKYRADGLLEVDVDGPHPIYELIADAEKKWKEKVNRQSQTLEAAVEEYRRRYKRAPPKGFELWWQYVKEHNVQLPDEYDQIHADLEPFWGVEPADLRKTQEELEKKKDSYTLGKNAEGKINVLAWAFEEGRYDQYIRASVSVIGLLREIEDYLPSFRATFSPHDGPDRLSDHGILTAALEAASSQTVLERSALPKVQGNGWRYACPPDSPARQRPVSPNHEPTFSSKKTLIHDHIKSMDPCYHTNHLLIHGQFIGHGNGPTPQAHLVPEFGHCSTLVHHNIRMPTPYGWVQDVNPRSADPPFDEKPDERLLWRGRNTGIHHSPRSLWKNAHRDYFVRKANEIKGTLEVLQTNGTRGEKVGEARRVRKARVNPALLDVAFAEEAVMCDPKTCDELERLYPFRPFQGTEEAGQYKYVFDIDGNGWSGRFKRLITSNALIFKATIYPEWYHDRVQPWVHYVPVQMDLSDLYDTLIFFRGDPNGEGAHEEMGRRIAERGREWSLGMWRREDLVAYFFRLILEWARLQSLDRDEMAFVLPEEGD</sequence>
<gene>
    <name evidence="3" type="ORF">FA13DRAFT_1734523</name>
</gene>
<keyword evidence="1" id="KW-0812">Transmembrane</keyword>
<evidence type="ECO:0000259" key="2">
    <source>
        <dbReference type="SMART" id="SM00672"/>
    </source>
</evidence>
<name>A0A4Y7T6C3_COPMI</name>
<keyword evidence="1" id="KW-0472">Membrane</keyword>
<feature type="domain" description="Glycosyl transferase CAP10" evidence="2">
    <location>
        <begin position="347"/>
        <end position="621"/>
    </location>
</feature>
<protein>
    <recommendedName>
        <fullName evidence="2">Glycosyl transferase CAP10 domain-containing protein</fullName>
    </recommendedName>
</protein>
<dbReference type="Proteomes" id="UP000298030">
    <property type="component" value="Unassembled WGS sequence"/>
</dbReference>
<evidence type="ECO:0000313" key="3">
    <source>
        <dbReference type="EMBL" id="TEB29723.1"/>
    </source>
</evidence>
<dbReference type="OrthoDB" id="541052at2759"/>
<dbReference type="PANTHER" id="PTHR12203">
    <property type="entry name" value="KDEL LYS-ASP-GLU-LEU CONTAINING - RELATED"/>
    <property type="match status" value="1"/>
</dbReference>
<comment type="caution">
    <text evidence="3">The sequence shown here is derived from an EMBL/GenBank/DDBJ whole genome shotgun (WGS) entry which is preliminary data.</text>
</comment>
<dbReference type="SMART" id="SM00672">
    <property type="entry name" value="CAP10"/>
    <property type="match status" value="1"/>
</dbReference>
<evidence type="ECO:0000313" key="4">
    <source>
        <dbReference type="Proteomes" id="UP000298030"/>
    </source>
</evidence>